<dbReference type="EMBL" id="CAJEWD010000008">
    <property type="protein sequence ID" value="CAD2078696.1"/>
    <property type="molecule type" value="Genomic_DNA"/>
</dbReference>
<dbReference type="AlphaFoldDB" id="A0A6V7RKJ3"/>
<dbReference type="RefSeq" id="WP_185125930.1">
    <property type="nucleotide sequence ID" value="NZ_CAJEWD010000008.1"/>
</dbReference>
<gene>
    <name evidence="1" type="ORF">JEODO184_01449</name>
</gene>
<keyword evidence="2" id="KW-1185">Reference proteome</keyword>
<reference evidence="1 2" key="1">
    <citation type="submission" date="2020-07" db="EMBL/GenBank/DDBJ databases">
        <authorList>
            <person name="Criscuolo A."/>
        </authorList>
    </citation>
    <scope>NUCLEOTIDE SEQUENCE [LARGE SCALE GENOMIC DNA]</scope>
    <source>
        <strain evidence="1">CIP111649</strain>
    </source>
</reference>
<name>A0A6V7RKJ3_9STAP</name>
<comment type="caution">
    <text evidence="1">The sequence shown here is derived from an EMBL/GenBank/DDBJ whole genome shotgun (WGS) entry which is preliminary data.</text>
</comment>
<evidence type="ECO:0000313" key="1">
    <source>
        <dbReference type="EMBL" id="CAD2078696.1"/>
    </source>
</evidence>
<protein>
    <submittedName>
        <fullName evidence="1">Uncharacterized protein</fullName>
    </submittedName>
</protein>
<evidence type="ECO:0000313" key="2">
    <source>
        <dbReference type="Proteomes" id="UP000589351"/>
    </source>
</evidence>
<dbReference type="Proteomes" id="UP000589351">
    <property type="component" value="Unassembled WGS sequence"/>
</dbReference>
<proteinExistence type="predicted"/>
<organism evidence="1 2">
    <name type="scientific">Jeotgalicoccus meleagridis</name>
    <dbReference type="NCBI Taxonomy" id="2759181"/>
    <lineage>
        <taxon>Bacteria</taxon>
        <taxon>Bacillati</taxon>
        <taxon>Bacillota</taxon>
        <taxon>Bacilli</taxon>
        <taxon>Bacillales</taxon>
        <taxon>Staphylococcaceae</taxon>
        <taxon>Jeotgalicoccus</taxon>
    </lineage>
</organism>
<sequence length="161" mass="19216">MHVYRLYNSLTLEKYQYDEDLNALFYDGFNADYVVDQIGDLSLFYAEMIDDSDWISPQLIKEILIHFKKNRIIENNVTDDIVESIKNDDIVYKPELFNGLGYKCSMIDAGQELREIDLYIADEKARRYYSENQNYKWLSTLPLEEVEMIKTKMIRFYNTVL</sequence>
<accession>A0A6V7RKJ3</accession>